<feature type="transmembrane region" description="Helical" evidence="2">
    <location>
        <begin position="168"/>
        <end position="186"/>
    </location>
</feature>
<keyword evidence="5" id="KW-1185">Reference proteome</keyword>
<protein>
    <submittedName>
        <fullName evidence="4">Peptidoglycan-binding protein</fullName>
    </submittedName>
</protein>
<evidence type="ECO:0000256" key="2">
    <source>
        <dbReference type="SAM" id="Phobius"/>
    </source>
</evidence>
<feature type="region of interest" description="Disordered" evidence="1">
    <location>
        <begin position="189"/>
        <end position="308"/>
    </location>
</feature>
<feature type="compositionally biased region" description="Basic residues" evidence="1">
    <location>
        <begin position="155"/>
        <end position="166"/>
    </location>
</feature>
<evidence type="ECO:0000256" key="1">
    <source>
        <dbReference type="SAM" id="MobiDB-lite"/>
    </source>
</evidence>
<evidence type="ECO:0000313" key="4">
    <source>
        <dbReference type="EMBL" id="MBO8196429.1"/>
    </source>
</evidence>
<dbReference type="InterPro" id="IPR036366">
    <property type="entry name" value="PGBDSf"/>
</dbReference>
<feature type="compositionally biased region" description="Basic and acidic residues" evidence="1">
    <location>
        <begin position="249"/>
        <end position="258"/>
    </location>
</feature>
<dbReference type="SUPFAM" id="SSF47090">
    <property type="entry name" value="PGBD-like"/>
    <property type="match status" value="1"/>
</dbReference>
<dbReference type="Gene3D" id="1.10.101.10">
    <property type="entry name" value="PGBD-like superfamily/PGBD"/>
    <property type="match status" value="1"/>
</dbReference>
<feature type="compositionally biased region" description="Basic and acidic residues" evidence="1">
    <location>
        <begin position="1"/>
        <end position="13"/>
    </location>
</feature>
<feature type="compositionally biased region" description="Low complexity" evidence="1">
    <location>
        <begin position="63"/>
        <end position="84"/>
    </location>
</feature>
<proteinExistence type="predicted"/>
<keyword evidence="2" id="KW-0472">Membrane</keyword>
<dbReference type="Pfam" id="PF01471">
    <property type="entry name" value="PG_binding_1"/>
    <property type="match status" value="1"/>
</dbReference>
<dbReference type="Proteomes" id="UP001519064">
    <property type="component" value="Unassembled WGS sequence"/>
</dbReference>
<feature type="domain" description="Peptidoglycan binding-like" evidence="3">
    <location>
        <begin position="304"/>
        <end position="364"/>
    </location>
</feature>
<feature type="compositionally biased region" description="Low complexity" evidence="1">
    <location>
        <begin position="222"/>
        <end position="234"/>
    </location>
</feature>
<feature type="compositionally biased region" description="Basic and acidic residues" evidence="1">
    <location>
        <begin position="40"/>
        <end position="50"/>
    </location>
</feature>
<dbReference type="RefSeq" id="WP_209243633.1">
    <property type="nucleotide sequence ID" value="NZ_JADKMA010000308.1"/>
</dbReference>
<gene>
    <name evidence="4" type="ORF">ITI46_33055</name>
</gene>
<organism evidence="4 5">
    <name type="scientific">Streptomyces oryzae</name>
    <dbReference type="NCBI Taxonomy" id="1434886"/>
    <lineage>
        <taxon>Bacteria</taxon>
        <taxon>Bacillati</taxon>
        <taxon>Actinomycetota</taxon>
        <taxon>Actinomycetes</taxon>
        <taxon>Kitasatosporales</taxon>
        <taxon>Streptomycetaceae</taxon>
        <taxon>Streptomyces</taxon>
    </lineage>
</organism>
<feature type="compositionally biased region" description="Gly residues" evidence="1">
    <location>
        <begin position="24"/>
        <end position="35"/>
    </location>
</feature>
<keyword evidence="2" id="KW-1133">Transmembrane helix</keyword>
<sequence>MAGDGRSPERGRSAESGTHTDAAAGGGEPFGGGEPAGHAEPAHEPEDPLHIRPYVQLREGGTAQAPQSPQAPQAPHEQAAERAPGQLPGTTGDAHVPLPDLSPFAEHGTEETAELPAVTGSDGGRDGGQDGGRGGGRAGLRRRVQPSGAADRTSASHRRVRERRRPSTAVFAGVGVAAVLGGGLLTTQVMTDDGSRAGDGRALPHMPTGAPTEDDDLPSPSPSTEQQPERSSQPKPAPSRSAAPGTPRAGRDGGEHTTRPSPTRAGKSHSGRPVRPGEGQRGYGRPHQQWPGHSSGQTLRPGDSGTEVVELQRRLKEAGYYDRSAPEDGVYSSQVQQAVFQYQAHYHLWDDAPGEYGPATRRHLEARTSG</sequence>
<evidence type="ECO:0000259" key="3">
    <source>
        <dbReference type="Pfam" id="PF01471"/>
    </source>
</evidence>
<comment type="caution">
    <text evidence="4">The sequence shown here is derived from an EMBL/GenBank/DDBJ whole genome shotgun (WGS) entry which is preliminary data.</text>
</comment>
<feature type="compositionally biased region" description="Gly residues" evidence="1">
    <location>
        <begin position="129"/>
        <end position="138"/>
    </location>
</feature>
<dbReference type="EMBL" id="JADKMA010000308">
    <property type="protein sequence ID" value="MBO8196429.1"/>
    <property type="molecule type" value="Genomic_DNA"/>
</dbReference>
<name>A0ABS3XM06_9ACTN</name>
<evidence type="ECO:0000313" key="5">
    <source>
        <dbReference type="Proteomes" id="UP001519064"/>
    </source>
</evidence>
<accession>A0ABS3XM06</accession>
<dbReference type="InterPro" id="IPR002477">
    <property type="entry name" value="Peptidoglycan-bd-like"/>
</dbReference>
<keyword evidence="2" id="KW-0812">Transmembrane</keyword>
<dbReference type="InterPro" id="IPR036365">
    <property type="entry name" value="PGBD-like_sf"/>
</dbReference>
<feature type="region of interest" description="Disordered" evidence="1">
    <location>
        <begin position="1"/>
        <end position="173"/>
    </location>
</feature>
<reference evidence="4 5" key="1">
    <citation type="submission" date="2020-11" db="EMBL/GenBank/DDBJ databases">
        <title>Streptomyces spirodelae sp. nov., isolated from duckweed.</title>
        <authorList>
            <person name="Saimee Y."/>
            <person name="Duangmal K."/>
        </authorList>
    </citation>
    <scope>NUCLEOTIDE SEQUENCE [LARGE SCALE GENOMIC DNA]</scope>
    <source>
        <strain evidence="4 5">S16-07</strain>
    </source>
</reference>